<keyword evidence="2" id="KW-1185">Reference proteome</keyword>
<dbReference type="RefSeq" id="WP_222991365.1">
    <property type="nucleotide sequence ID" value="NZ_JAINVV010000008.1"/>
</dbReference>
<dbReference type="Proteomes" id="UP000706039">
    <property type="component" value="Unassembled WGS sequence"/>
</dbReference>
<protein>
    <submittedName>
        <fullName evidence="1">Uncharacterized protein</fullName>
    </submittedName>
</protein>
<organism evidence="1 2">
    <name type="scientific">Sphingomonas colocasiae</name>
    <dbReference type="NCBI Taxonomy" id="1848973"/>
    <lineage>
        <taxon>Bacteria</taxon>
        <taxon>Pseudomonadati</taxon>
        <taxon>Pseudomonadota</taxon>
        <taxon>Alphaproteobacteria</taxon>
        <taxon>Sphingomonadales</taxon>
        <taxon>Sphingomonadaceae</taxon>
        <taxon>Sphingomonas</taxon>
    </lineage>
</organism>
<proteinExistence type="predicted"/>
<reference evidence="1 2" key="1">
    <citation type="submission" date="2021-08" db="EMBL/GenBank/DDBJ databases">
        <authorList>
            <person name="Tuo L."/>
        </authorList>
    </citation>
    <scope>NUCLEOTIDE SEQUENCE [LARGE SCALE GENOMIC DNA]</scope>
    <source>
        <strain evidence="1 2">JCM 31229</strain>
    </source>
</reference>
<dbReference type="EMBL" id="JAINVV010000008">
    <property type="protein sequence ID" value="MBY8824291.1"/>
    <property type="molecule type" value="Genomic_DNA"/>
</dbReference>
<evidence type="ECO:0000313" key="1">
    <source>
        <dbReference type="EMBL" id="MBY8824291.1"/>
    </source>
</evidence>
<gene>
    <name evidence="1" type="ORF">K7G82_18450</name>
</gene>
<sequence length="67" mass="7586">MSKEFKNVVEFNACTASQMQADELFLPSIVEVVKHLARMAAERDYQAFLDSLESSRNQHDGLEDSHA</sequence>
<name>A0ABS7PSH0_9SPHN</name>
<accession>A0ABS7PSH0</accession>
<comment type="caution">
    <text evidence="1">The sequence shown here is derived from an EMBL/GenBank/DDBJ whole genome shotgun (WGS) entry which is preliminary data.</text>
</comment>
<evidence type="ECO:0000313" key="2">
    <source>
        <dbReference type="Proteomes" id="UP000706039"/>
    </source>
</evidence>